<dbReference type="InterPro" id="IPR013766">
    <property type="entry name" value="Thioredoxin_domain"/>
</dbReference>
<comment type="catalytic activity">
    <reaction evidence="1">
        <text>Catalyzes the rearrangement of -S-S- bonds in proteins.</text>
        <dbReference type="EC" id="5.3.4.1"/>
    </reaction>
</comment>
<name>A0ABN7SFE5_OIKDI</name>
<evidence type="ECO:0000313" key="14">
    <source>
        <dbReference type="EMBL" id="CAG5097188.1"/>
    </source>
</evidence>
<accession>A0ABN7SFE5</accession>
<evidence type="ECO:0000256" key="5">
    <source>
        <dbReference type="ARBA" id="ARBA00022313"/>
    </source>
</evidence>
<evidence type="ECO:0000256" key="6">
    <source>
        <dbReference type="ARBA" id="ARBA00022729"/>
    </source>
</evidence>
<keyword evidence="6" id="KW-0732">Signal</keyword>
<evidence type="ECO:0000256" key="3">
    <source>
        <dbReference type="ARBA" id="ARBA00006347"/>
    </source>
</evidence>
<dbReference type="SUPFAM" id="SSF52833">
    <property type="entry name" value="Thioredoxin-like"/>
    <property type="match status" value="1"/>
</dbReference>
<evidence type="ECO:0000256" key="12">
    <source>
        <dbReference type="RuleBase" id="RU004208"/>
    </source>
</evidence>
<dbReference type="PROSITE" id="PS00194">
    <property type="entry name" value="THIOREDOXIN_1"/>
    <property type="match status" value="1"/>
</dbReference>
<evidence type="ECO:0000256" key="7">
    <source>
        <dbReference type="ARBA" id="ARBA00022737"/>
    </source>
</evidence>
<feature type="domain" description="Thioredoxin" evidence="13">
    <location>
        <begin position="16"/>
        <end position="158"/>
    </location>
</feature>
<evidence type="ECO:0000259" key="13">
    <source>
        <dbReference type="PROSITE" id="PS51352"/>
    </source>
</evidence>
<organism evidence="14 15">
    <name type="scientific">Oikopleura dioica</name>
    <name type="common">Tunicate</name>
    <dbReference type="NCBI Taxonomy" id="34765"/>
    <lineage>
        <taxon>Eukaryota</taxon>
        <taxon>Metazoa</taxon>
        <taxon>Chordata</taxon>
        <taxon>Tunicata</taxon>
        <taxon>Appendicularia</taxon>
        <taxon>Copelata</taxon>
        <taxon>Oikopleuridae</taxon>
        <taxon>Oikopleura</taxon>
    </lineage>
</organism>
<dbReference type="InterPro" id="IPR017937">
    <property type="entry name" value="Thioredoxin_CS"/>
</dbReference>
<dbReference type="PANTHER" id="PTHR18929">
    <property type="entry name" value="PROTEIN DISULFIDE ISOMERASE"/>
    <property type="match status" value="1"/>
</dbReference>
<dbReference type="PANTHER" id="PTHR18929:SF132">
    <property type="entry name" value="PROTEIN DISULFIDE-ISOMERASE A3"/>
    <property type="match status" value="1"/>
</dbReference>
<dbReference type="Proteomes" id="UP001158576">
    <property type="component" value="Chromosome XSR"/>
</dbReference>
<keyword evidence="10" id="KW-0413">Isomerase</keyword>
<evidence type="ECO:0000256" key="9">
    <source>
        <dbReference type="ARBA" id="ARBA00023157"/>
    </source>
</evidence>
<evidence type="ECO:0000256" key="2">
    <source>
        <dbReference type="ARBA" id="ARBA00004319"/>
    </source>
</evidence>
<evidence type="ECO:0000256" key="1">
    <source>
        <dbReference type="ARBA" id="ARBA00001182"/>
    </source>
</evidence>
<evidence type="ECO:0000256" key="8">
    <source>
        <dbReference type="ARBA" id="ARBA00022824"/>
    </source>
</evidence>
<protein>
    <recommendedName>
        <fullName evidence="5">Protein disulfide-isomerase A3</fullName>
        <ecNumber evidence="4">5.3.4.1</ecNumber>
    </recommendedName>
</protein>
<gene>
    <name evidence="14" type="ORF">OKIOD_LOCUS6528</name>
</gene>
<dbReference type="InterPro" id="IPR036249">
    <property type="entry name" value="Thioredoxin-like_sf"/>
</dbReference>
<reference evidence="14 15" key="1">
    <citation type="submission" date="2021-04" db="EMBL/GenBank/DDBJ databases">
        <authorList>
            <person name="Bliznina A."/>
        </authorList>
    </citation>
    <scope>NUCLEOTIDE SEQUENCE [LARGE SCALE GENOMIC DNA]</scope>
</reference>
<dbReference type="CDD" id="cd02995">
    <property type="entry name" value="PDI_a_PDI_a'_C"/>
    <property type="match status" value="1"/>
</dbReference>
<keyword evidence="11" id="KW-0676">Redox-active center</keyword>
<evidence type="ECO:0000256" key="10">
    <source>
        <dbReference type="ARBA" id="ARBA00023235"/>
    </source>
</evidence>
<dbReference type="PROSITE" id="PS51352">
    <property type="entry name" value="THIOREDOXIN_2"/>
    <property type="match status" value="1"/>
</dbReference>
<dbReference type="InterPro" id="IPR005788">
    <property type="entry name" value="PDI_thioredoxin-like_dom"/>
</dbReference>
<dbReference type="Gene3D" id="3.40.30.10">
    <property type="entry name" value="Glutaredoxin"/>
    <property type="match status" value="2"/>
</dbReference>
<keyword evidence="7" id="KW-0677">Repeat</keyword>
<keyword evidence="9" id="KW-1015">Disulfide bond</keyword>
<proteinExistence type="inferred from homology"/>
<comment type="similarity">
    <text evidence="3 12">Belongs to the protein disulfide isomerase family.</text>
</comment>
<dbReference type="EC" id="5.3.4.1" evidence="4"/>
<evidence type="ECO:0000256" key="4">
    <source>
        <dbReference type="ARBA" id="ARBA00012723"/>
    </source>
</evidence>
<dbReference type="NCBIfam" id="TIGR01126">
    <property type="entry name" value="pdi_dom"/>
    <property type="match status" value="1"/>
</dbReference>
<comment type="subcellular location">
    <subcellularLocation>
        <location evidence="2">Endoplasmic reticulum lumen</location>
    </subcellularLocation>
</comment>
<dbReference type="Pfam" id="PF00085">
    <property type="entry name" value="Thioredoxin"/>
    <property type="match status" value="1"/>
</dbReference>
<evidence type="ECO:0000256" key="11">
    <source>
        <dbReference type="ARBA" id="ARBA00023284"/>
    </source>
</evidence>
<sequence length="180" mass="20978">MEVGEVCDEDIVCDMLPDGSNVRQFIQQYQNGELKFYVKSAEPPEENNDPVKIVTGNTFKSIVLDEEKDVFVEFYAPWCGHCKTLEPIWEELAQTLLEDEKILFAKMDATANHPPKYFRYSGFPTIFWAGRGAKDEPEQYKGSRNIEGFLQFIRERVDYKLKLDETKESEENNSYEHTEL</sequence>
<evidence type="ECO:0000313" key="15">
    <source>
        <dbReference type="Proteomes" id="UP001158576"/>
    </source>
</evidence>
<dbReference type="EMBL" id="OU015569">
    <property type="protein sequence ID" value="CAG5097188.1"/>
    <property type="molecule type" value="Genomic_DNA"/>
</dbReference>
<keyword evidence="8" id="KW-0256">Endoplasmic reticulum</keyword>
<keyword evidence="15" id="KW-1185">Reference proteome</keyword>